<gene>
    <name evidence="3" type="ORF">VOLCADRAFT_68153</name>
</gene>
<keyword evidence="4" id="KW-1185">Reference proteome</keyword>
<dbReference type="SMART" id="SM00543">
    <property type="entry name" value="MIF4G"/>
    <property type="match status" value="1"/>
</dbReference>
<dbReference type="EMBL" id="GL378393">
    <property type="protein sequence ID" value="EFJ41604.1"/>
    <property type="molecule type" value="Genomic_DNA"/>
</dbReference>
<dbReference type="InterPro" id="IPR003890">
    <property type="entry name" value="MIF4G-like_typ-3"/>
</dbReference>
<organism evidence="4">
    <name type="scientific">Volvox carteri f. nagariensis</name>
    <dbReference type="NCBI Taxonomy" id="3068"/>
    <lineage>
        <taxon>Eukaryota</taxon>
        <taxon>Viridiplantae</taxon>
        <taxon>Chlorophyta</taxon>
        <taxon>core chlorophytes</taxon>
        <taxon>Chlorophyceae</taxon>
        <taxon>CS clade</taxon>
        <taxon>Chlamydomonadales</taxon>
        <taxon>Volvocaceae</taxon>
        <taxon>Volvox</taxon>
    </lineage>
</organism>
<feature type="region of interest" description="Disordered" evidence="1">
    <location>
        <begin position="238"/>
        <end position="258"/>
    </location>
</feature>
<dbReference type="PANTHER" id="PTHR12839:SF7">
    <property type="entry name" value="REGULATOR OF NONSENSE TRANSCRIPTS 2"/>
    <property type="match status" value="1"/>
</dbReference>
<dbReference type="PANTHER" id="PTHR12839">
    <property type="entry name" value="NONSENSE-MEDIATED MRNA DECAY PROTEIN 2 UP-FRAMESHIFT SUPPRESSOR 2"/>
    <property type="match status" value="1"/>
</dbReference>
<sequence length="271" mass="30354">RSALHEYIRHLIFEVLSEATIPLVLRKLLKLPWALYEKYVVKCLLKVGICRFSNIPLVSCLAAGLAQYHDSCGVALVDCVLEDVRCGLENPGAGMYQKRMADVRLLGELYNYMLCNSTPVFETLYLLVTFGHESPELAERLDPPDDFFRVRLVCALLDACGQYFGEGAARSRLDRFLTFFQAYILSKAALPLDVEFDLQDVLHALRPSLKRYDTYDEALAAVQDIIAREVAQFGAPLGTIGEEEEEEDERRGARSRHCGSLSVGTTGLVIL</sequence>
<dbReference type="OrthoDB" id="27832at2759"/>
<dbReference type="InParanoid" id="D8UFF8"/>
<dbReference type="Pfam" id="PF02854">
    <property type="entry name" value="MIF4G"/>
    <property type="match status" value="1"/>
</dbReference>
<dbReference type="FunFam" id="1.25.40.180:FF:000030">
    <property type="entry name" value="Regulator of nonsense transcripts UPF2"/>
    <property type="match status" value="1"/>
</dbReference>
<dbReference type="GO" id="GO:0035145">
    <property type="term" value="C:exon-exon junction complex"/>
    <property type="evidence" value="ECO:0007669"/>
    <property type="project" value="TreeGrafter"/>
</dbReference>
<dbReference type="RefSeq" id="XP_002957395.1">
    <property type="nucleotide sequence ID" value="XM_002957349.1"/>
</dbReference>
<dbReference type="InterPro" id="IPR039762">
    <property type="entry name" value="Nmd2/UPF2"/>
</dbReference>
<dbReference type="GO" id="GO:0005737">
    <property type="term" value="C:cytoplasm"/>
    <property type="evidence" value="ECO:0007669"/>
    <property type="project" value="TreeGrafter"/>
</dbReference>
<dbReference type="SUPFAM" id="SSF48371">
    <property type="entry name" value="ARM repeat"/>
    <property type="match status" value="1"/>
</dbReference>
<dbReference type="GO" id="GO:0000184">
    <property type="term" value="P:nuclear-transcribed mRNA catabolic process, nonsense-mediated decay"/>
    <property type="evidence" value="ECO:0007669"/>
    <property type="project" value="InterPro"/>
</dbReference>
<dbReference type="Gene3D" id="1.25.40.180">
    <property type="match status" value="1"/>
</dbReference>
<feature type="domain" description="MIF4G" evidence="2">
    <location>
        <begin position="6"/>
        <end position="208"/>
    </location>
</feature>
<protein>
    <recommendedName>
        <fullName evidence="2">MIF4G domain-containing protein</fullName>
    </recommendedName>
</protein>
<dbReference type="Proteomes" id="UP000001058">
    <property type="component" value="Unassembled WGS sequence"/>
</dbReference>
<dbReference type="KEGG" id="vcn:VOLCADRAFT_68153"/>
<dbReference type="GeneID" id="9626846"/>
<dbReference type="AlphaFoldDB" id="D8UFF8"/>
<feature type="non-terminal residue" evidence="3">
    <location>
        <position position="1"/>
    </location>
</feature>
<dbReference type="GO" id="GO:0003723">
    <property type="term" value="F:RNA binding"/>
    <property type="evidence" value="ECO:0007669"/>
    <property type="project" value="InterPro"/>
</dbReference>
<accession>D8UFF8</accession>
<evidence type="ECO:0000256" key="1">
    <source>
        <dbReference type="SAM" id="MobiDB-lite"/>
    </source>
</evidence>
<evidence type="ECO:0000259" key="2">
    <source>
        <dbReference type="SMART" id="SM00543"/>
    </source>
</evidence>
<name>D8UFF8_VOLCA</name>
<dbReference type="InterPro" id="IPR016024">
    <property type="entry name" value="ARM-type_fold"/>
</dbReference>
<dbReference type="STRING" id="3068.D8UFF8"/>
<reference evidence="3 4" key="1">
    <citation type="journal article" date="2010" name="Science">
        <title>Genomic analysis of organismal complexity in the multicellular green alga Volvox carteri.</title>
        <authorList>
            <person name="Prochnik S.E."/>
            <person name="Umen J."/>
            <person name="Nedelcu A.M."/>
            <person name="Hallmann A."/>
            <person name="Miller S.M."/>
            <person name="Nishii I."/>
            <person name="Ferris P."/>
            <person name="Kuo A."/>
            <person name="Mitros T."/>
            <person name="Fritz-Laylin L.K."/>
            <person name="Hellsten U."/>
            <person name="Chapman J."/>
            <person name="Simakov O."/>
            <person name="Rensing S.A."/>
            <person name="Terry A."/>
            <person name="Pangilinan J."/>
            <person name="Kapitonov V."/>
            <person name="Jurka J."/>
            <person name="Salamov A."/>
            <person name="Shapiro H."/>
            <person name="Schmutz J."/>
            <person name="Grimwood J."/>
            <person name="Lindquist E."/>
            <person name="Lucas S."/>
            <person name="Grigoriev I.V."/>
            <person name="Schmitt R."/>
            <person name="Kirk D."/>
            <person name="Rokhsar D.S."/>
        </authorList>
    </citation>
    <scope>NUCLEOTIDE SEQUENCE [LARGE SCALE GENOMIC DNA]</scope>
    <source>
        <strain evidence="4">f. Nagariensis / Eve</strain>
    </source>
</reference>
<evidence type="ECO:0000313" key="4">
    <source>
        <dbReference type="Proteomes" id="UP000001058"/>
    </source>
</evidence>
<proteinExistence type="predicted"/>
<evidence type="ECO:0000313" key="3">
    <source>
        <dbReference type="EMBL" id="EFJ41604.1"/>
    </source>
</evidence>
<dbReference type="eggNOG" id="KOG2051">
    <property type="taxonomic scope" value="Eukaryota"/>
</dbReference>